<protein>
    <submittedName>
        <fullName evidence="1">BZIP transcription factor 60-like</fullName>
    </submittedName>
</protein>
<comment type="caution">
    <text evidence="1">The sequence shown here is derived from an EMBL/GenBank/DDBJ whole genome shotgun (WGS) entry which is preliminary data.</text>
</comment>
<evidence type="ECO:0000313" key="2">
    <source>
        <dbReference type="Proteomes" id="UP001164539"/>
    </source>
</evidence>
<sequence>MEDKEFLVDDIDWENLVTELMDPSSVEFFPSPDGSASSRIGEIESILMNDSFDDLEPNCPSFDDFFTDILVDTPSPPFGVEIVDLPTDDKDSNGSDESGSAGVEDEKVIDGPEANNSDSNDNNENDNYEGGNENADDPISKKRRRQLRNRDAAVRSRERKKMYVKDLEMKSRYLEGECRKLGRLLQCVLAENQALRFSLQPGNAHGASLAKQESAVLLLESLLLGSLLWFLGNMCLFTLPKPIQSKLESVLLVQVEEKAPGNLAQRGAGGKIMTFSVVKSRRCKASKRKMKIHSHVLRVLVGKYSFTAGGCFHLLVFSFQYMRGW</sequence>
<dbReference type="EMBL" id="CM051407">
    <property type="protein sequence ID" value="KAJ4702364.1"/>
    <property type="molecule type" value="Genomic_DNA"/>
</dbReference>
<gene>
    <name evidence="1" type="ORF">OWV82_025454</name>
</gene>
<keyword evidence="2" id="KW-1185">Reference proteome</keyword>
<name>A0ACC1WVC6_MELAZ</name>
<organism evidence="1 2">
    <name type="scientific">Melia azedarach</name>
    <name type="common">Chinaberry tree</name>
    <dbReference type="NCBI Taxonomy" id="155640"/>
    <lineage>
        <taxon>Eukaryota</taxon>
        <taxon>Viridiplantae</taxon>
        <taxon>Streptophyta</taxon>
        <taxon>Embryophyta</taxon>
        <taxon>Tracheophyta</taxon>
        <taxon>Spermatophyta</taxon>
        <taxon>Magnoliopsida</taxon>
        <taxon>eudicotyledons</taxon>
        <taxon>Gunneridae</taxon>
        <taxon>Pentapetalae</taxon>
        <taxon>rosids</taxon>
        <taxon>malvids</taxon>
        <taxon>Sapindales</taxon>
        <taxon>Meliaceae</taxon>
        <taxon>Melia</taxon>
    </lineage>
</organism>
<accession>A0ACC1WVC6</accession>
<evidence type="ECO:0000313" key="1">
    <source>
        <dbReference type="EMBL" id="KAJ4702364.1"/>
    </source>
</evidence>
<reference evidence="1 2" key="1">
    <citation type="journal article" date="2023" name="Science">
        <title>Complex scaffold remodeling in plant triterpene biosynthesis.</title>
        <authorList>
            <person name="De La Pena R."/>
            <person name="Hodgson H."/>
            <person name="Liu J.C."/>
            <person name="Stephenson M.J."/>
            <person name="Martin A.C."/>
            <person name="Owen C."/>
            <person name="Harkess A."/>
            <person name="Leebens-Mack J."/>
            <person name="Jimenez L.E."/>
            <person name="Osbourn A."/>
            <person name="Sattely E.S."/>
        </authorList>
    </citation>
    <scope>NUCLEOTIDE SEQUENCE [LARGE SCALE GENOMIC DNA]</scope>
    <source>
        <strain evidence="2">cv. JPN11</strain>
        <tissue evidence="1">Leaf</tissue>
    </source>
</reference>
<dbReference type="Proteomes" id="UP001164539">
    <property type="component" value="Chromosome 14"/>
</dbReference>
<proteinExistence type="predicted"/>